<name>A0ABP9QR67_9PSEU</name>
<evidence type="ECO:0000256" key="2">
    <source>
        <dbReference type="ARBA" id="ARBA00023015"/>
    </source>
</evidence>
<dbReference type="Pfam" id="PF02909">
    <property type="entry name" value="TetR_C_1"/>
    <property type="match status" value="1"/>
</dbReference>
<evidence type="ECO:0000259" key="6">
    <source>
        <dbReference type="PROSITE" id="PS50977"/>
    </source>
</evidence>
<dbReference type="InterPro" id="IPR004111">
    <property type="entry name" value="Repressor_TetR_C"/>
</dbReference>
<keyword evidence="4" id="KW-0804">Transcription</keyword>
<dbReference type="InterPro" id="IPR009057">
    <property type="entry name" value="Homeodomain-like_sf"/>
</dbReference>
<dbReference type="InterPro" id="IPR036271">
    <property type="entry name" value="Tet_transcr_reg_TetR-rel_C_sf"/>
</dbReference>
<dbReference type="Proteomes" id="UP001500192">
    <property type="component" value="Unassembled WGS sequence"/>
</dbReference>
<sequence length="199" mass="21511">MTKAQGSRLTPETVVATALRLLDERGLEAVTTRAVAEALGVRMNTVLWHIKNKARLLELMADAVVGEVVYDGLPEDGTERARELLRRYRRALLAHRDGAALVTGTYAADPGTLRFADAVLAALTARGDSAEAGAWTLFALIYFTLGLTQEEQAVSSADEPRLHGAVLAGEYPALQQALPHLTGNTFEERFTDGLNRLLG</sequence>
<feature type="domain" description="HTH tetR-type" evidence="6">
    <location>
        <begin position="8"/>
        <end position="68"/>
    </location>
</feature>
<dbReference type="Gene3D" id="1.10.357.10">
    <property type="entry name" value="Tetracycline Repressor, domain 2"/>
    <property type="match status" value="1"/>
</dbReference>
<dbReference type="Pfam" id="PF00440">
    <property type="entry name" value="TetR_N"/>
    <property type="match status" value="1"/>
</dbReference>
<dbReference type="SUPFAM" id="SSF46689">
    <property type="entry name" value="Homeodomain-like"/>
    <property type="match status" value="1"/>
</dbReference>
<evidence type="ECO:0000256" key="3">
    <source>
        <dbReference type="ARBA" id="ARBA00023125"/>
    </source>
</evidence>
<evidence type="ECO:0000313" key="7">
    <source>
        <dbReference type="EMBL" id="GAA5165788.1"/>
    </source>
</evidence>
<keyword evidence="8" id="KW-1185">Reference proteome</keyword>
<dbReference type="PANTHER" id="PTHR30055">
    <property type="entry name" value="HTH-TYPE TRANSCRIPTIONAL REGULATOR RUTR"/>
    <property type="match status" value="1"/>
</dbReference>
<evidence type="ECO:0000256" key="5">
    <source>
        <dbReference type="PROSITE-ProRule" id="PRU00335"/>
    </source>
</evidence>
<evidence type="ECO:0000256" key="4">
    <source>
        <dbReference type="ARBA" id="ARBA00023163"/>
    </source>
</evidence>
<feature type="DNA-binding region" description="H-T-H motif" evidence="5">
    <location>
        <begin position="31"/>
        <end position="50"/>
    </location>
</feature>
<dbReference type="RefSeq" id="WP_346054347.1">
    <property type="nucleotide sequence ID" value="NZ_BAABIB010000075.1"/>
</dbReference>
<accession>A0ABP9QR67</accession>
<gene>
    <name evidence="7" type="ORF">GCM10023214_37380</name>
</gene>
<dbReference type="PRINTS" id="PR00455">
    <property type="entry name" value="HTHTETR"/>
</dbReference>
<evidence type="ECO:0000313" key="8">
    <source>
        <dbReference type="Proteomes" id="UP001500192"/>
    </source>
</evidence>
<dbReference type="InterPro" id="IPR050109">
    <property type="entry name" value="HTH-type_TetR-like_transc_reg"/>
</dbReference>
<reference evidence="8" key="1">
    <citation type="journal article" date="2019" name="Int. J. Syst. Evol. Microbiol.">
        <title>The Global Catalogue of Microorganisms (GCM) 10K type strain sequencing project: providing services to taxonomists for standard genome sequencing and annotation.</title>
        <authorList>
            <consortium name="The Broad Institute Genomics Platform"/>
            <consortium name="The Broad Institute Genome Sequencing Center for Infectious Disease"/>
            <person name="Wu L."/>
            <person name="Ma J."/>
        </authorList>
    </citation>
    <scope>NUCLEOTIDE SEQUENCE [LARGE SCALE GENOMIC DNA]</scope>
    <source>
        <strain evidence="8">JCM 18054</strain>
    </source>
</reference>
<dbReference type="InterPro" id="IPR003012">
    <property type="entry name" value="Tet_transcr_reg_TetR"/>
</dbReference>
<proteinExistence type="predicted"/>
<dbReference type="Gene3D" id="1.10.10.60">
    <property type="entry name" value="Homeodomain-like"/>
    <property type="match status" value="1"/>
</dbReference>
<organism evidence="7 8">
    <name type="scientific">Amycolatopsis dongchuanensis</name>
    <dbReference type="NCBI Taxonomy" id="1070866"/>
    <lineage>
        <taxon>Bacteria</taxon>
        <taxon>Bacillati</taxon>
        <taxon>Actinomycetota</taxon>
        <taxon>Actinomycetes</taxon>
        <taxon>Pseudonocardiales</taxon>
        <taxon>Pseudonocardiaceae</taxon>
        <taxon>Amycolatopsis</taxon>
    </lineage>
</organism>
<keyword evidence="3 5" id="KW-0238">DNA-binding</keyword>
<keyword evidence="1" id="KW-0678">Repressor</keyword>
<dbReference type="PRINTS" id="PR00400">
    <property type="entry name" value="TETREPRESSOR"/>
</dbReference>
<evidence type="ECO:0000256" key="1">
    <source>
        <dbReference type="ARBA" id="ARBA00022491"/>
    </source>
</evidence>
<protein>
    <submittedName>
        <fullName evidence="7">TetR/AcrR family transcriptional regulator</fullName>
    </submittedName>
</protein>
<dbReference type="EMBL" id="BAABIB010000075">
    <property type="protein sequence ID" value="GAA5165788.1"/>
    <property type="molecule type" value="Genomic_DNA"/>
</dbReference>
<dbReference type="PROSITE" id="PS50977">
    <property type="entry name" value="HTH_TETR_2"/>
    <property type="match status" value="1"/>
</dbReference>
<dbReference type="SUPFAM" id="SSF48498">
    <property type="entry name" value="Tetracyclin repressor-like, C-terminal domain"/>
    <property type="match status" value="1"/>
</dbReference>
<comment type="caution">
    <text evidence="7">The sequence shown here is derived from an EMBL/GenBank/DDBJ whole genome shotgun (WGS) entry which is preliminary data.</text>
</comment>
<dbReference type="PANTHER" id="PTHR30055:SF151">
    <property type="entry name" value="TRANSCRIPTIONAL REGULATORY PROTEIN"/>
    <property type="match status" value="1"/>
</dbReference>
<dbReference type="InterPro" id="IPR001647">
    <property type="entry name" value="HTH_TetR"/>
</dbReference>
<keyword evidence="2" id="KW-0805">Transcription regulation</keyword>